<name>A0A8H2ZQN4_9HELO</name>
<dbReference type="EMBL" id="CAJHIA010000024">
    <property type="protein sequence ID" value="CAD6446971.1"/>
    <property type="molecule type" value="Genomic_DNA"/>
</dbReference>
<organism evidence="1 2">
    <name type="scientific">Sclerotinia trifoliorum</name>
    <dbReference type="NCBI Taxonomy" id="28548"/>
    <lineage>
        <taxon>Eukaryota</taxon>
        <taxon>Fungi</taxon>
        <taxon>Dikarya</taxon>
        <taxon>Ascomycota</taxon>
        <taxon>Pezizomycotina</taxon>
        <taxon>Leotiomycetes</taxon>
        <taxon>Helotiales</taxon>
        <taxon>Sclerotiniaceae</taxon>
        <taxon>Sclerotinia</taxon>
    </lineage>
</organism>
<proteinExistence type="predicted"/>
<evidence type="ECO:0000313" key="2">
    <source>
        <dbReference type="Proteomes" id="UP000624404"/>
    </source>
</evidence>
<evidence type="ECO:0000313" key="1">
    <source>
        <dbReference type="EMBL" id="CAD6446971.1"/>
    </source>
</evidence>
<sequence>MLSSQVWRAIGWRSVINTDYDGAVLVGGLENELRHFGDPDEEYDFWGDSPPIKPCPYTHEGARVIAAEKKKEKQQQLKASRASLLGISKYENGMSDVNCDEAVDENKEESEEDGCTVEADGDPLEFYDDWFGGNLPEENTGVQVEFKGCPMCCGISKEKIANDSEETQNRAQNANEMVMVPKKDSDTRIYFEDDGSNFDHGDSFMLMFNEDFDTGGDVEEAKDTISPIEPSKSPCSCASDFTFVEIDTTNTINGLNGVEKPPCPAGAVTAAQPGFWRAMTACRPFERAWRPHIIIPGSWQSV</sequence>
<dbReference type="Proteomes" id="UP000624404">
    <property type="component" value="Unassembled WGS sequence"/>
</dbReference>
<reference evidence="1" key="1">
    <citation type="submission" date="2020-10" db="EMBL/GenBank/DDBJ databases">
        <authorList>
            <person name="Kusch S."/>
        </authorList>
    </citation>
    <scope>NUCLEOTIDE SEQUENCE</scope>
    <source>
        <strain evidence="1">SwB9</strain>
    </source>
</reference>
<protein>
    <submittedName>
        <fullName evidence="1">19f766f8-12e1-4910-b21b-9697d38a397b</fullName>
    </submittedName>
</protein>
<gene>
    <name evidence="1" type="ORF">SCLTRI_LOCUS6763</name>
</gene>
<accession>A0A8H2ZQN4</accession>
<keyword evidence="2" id="KW-1185">Reference proteome</keyword>
<comment type="caution">
    <text evidence="1">The sequence shown here is derived from an EMBL/GenBank/DDBJ whole genome shotgun (WGS) entry which is preliminary data.</text>
</comment>
<dbReference type="OrthoDB" id="3536935at2759"/>
<dbReference type="AlphaFoldDB" id="A0A8H2ZQN4"/>